<gene>
    <name evidence="3" type="ORF">BLA13014_04577</name>
</gene>
<organism evidence="3 4">
    <name type="scientific">Burkholderia aenigmatica</name>
    <dbReference type="NCBI Taxonomy" id="2015348"/>
    <lineage>
        <taxon>Bacteria</taxon>
        <taxon>Pseudomonadati</taxon>
        <taxon>Pseudomonadota</taxon>
        <taxon>Betaproteobacteria</taxon>
        <taxon>Burkholderiales</taxon>
        <taxon>Burkholderiaceae</taxon>
        <taxon>Burkholderia</taxon>
        <taxon>Burkholderia cepacia complex</taxon>
    </lineage>
</organism>
<dbReference type="Proteomes" id="UP000494261">
    <property type="component" value="Unassembled WGS sequence"/>
</dbReference>
<accession>A0A6P2NT57</accession>
<evidence type="ECO:0000259" key="1">
    <source>
        <dbReference type="Pfam" id="PF18790"/>
    </source>
</evidence>
<dbReference type="Pfam" id="PF18790">
    <property type="entry name" value="KfrB"/>
    <property type="match status" value="1"/>
</dbReference>
<protein>
    <submittedName>
        <fullName evidence="3">DNA primase, DNA transfer TraO-like protein</fullName>
    </submittedName>
</protein>
<dbReference type="EMBL" id="CABVQC010000033">
    <property type="protein sequence ID" value="VWB97900.1"/>
    <property type="molecule type" value="Genomic_DNA"/>
</dbReference>
<dbReference type="RefSeq" id="WP_175024173.1">
    <property type="nucleotide sequence ID" value="NZ_CABVQC010000033.1"/>
</dbReference>
<evidence type="ECO:0000259" key="2">
    <source>
        <dbReference type="Pfam" id="PF18821"/>
    </source>
</evidence>
<proteinExistence type="predicted"/>
<evidence type="ECO:0000313" key="3">
    <source>
        <dbReference type="EMBL" id="VWB97900.1"/>
    </source>
</evidence>
<feature type="domain" description="Large polyvalent protein-associated" evidence="2">
    <location>
        <begin position="304"/>
        <end position="389"/>
    </location>
</feature>
<sequence>MAGKSKFEQLKERFAQQARARIPFNPLDSKDITGANVDRLKAGMETFGWKDYRFVTADQARANGWTIAGKASSVRIQERDASNGSISEKVLYNASNVRGIPSLEAMLAMSEEAMLKMRGEEAEVAASAGTPAGVAQDVPSTDAGVSDVEDDIVIGPARVHEQQVAASLDAQAQDAKDLAQGESAADLDNSVKESGTPAVAGQPNLDQAAEPAVETDFAVMAPYWLDGLHNHEGIEMAEQVNRLIAAEKLARNKAAIATLLNSYPDNRRFGLDIVPQSKYLNDPHRKANLAEPAHLLGGELIRDKEGAYRPKAGGMAVLQDKGSSLLLKNKSEEAYRGAMELALAKGWKAIELKGKPKMLAQAWLEAKMMGLEVVNFTPTEQDREKLAQRMAEEVRKREAAAARAEALAPENVEVRPVVDANGKQVMATVTYTVERTDTPAEQLASSKGAPSNALAAEPFEEPVVTRTVTRVEGVVRDDVVAGVAMAHAPEQGRQLQPEAVASVVDHEVNTALGEVKREQSALVDLEKGAKLVAHGPAPYDHNPKNKASYFVTVENDSGQSRTVWGVDLPRSLSAAGAEPGDTISLVEGGREPVEVEVEEPDGSKSFKMTHRVNWTTAVLSRAAEVAPAAEVASSGMFIGPVVRVEEGRIAQKAGRDPNKLIWHDVSKLQGKVPAVGEIAEINYAHGVGKIKEQALGQELGR</sequence>
<feature type="domain" description="KfrB" evidence="1">
    <location>
        <begin position="637"/>
        <end position="691"/>
    </location>
</feature>
<dbReference type="Pfam" id="PF18821">
    <property type="entry name" value="LPD7"/>
    <property type="match status" value="1"/>
</dbReference>
<dbReference type="InterPro" id="IPR040677">
    <property type="entry name" value="LPD7"/>
</dbReference>
<name>A0A6P2NT57_9BURK</name>
<dbReference type="InterPro" id="IPR040782">
    <property type="entry name" value="KfrB"/>
</dbReference>
<evidence type="ECO:0000313" key="4">
    <source>
        <dbReference type="Proteomes" id="UP000494261"/>
    </source>
</evidence>
<reference evidence="3 4" key="1">
    <citation type="submission" date="2019-09" db="EMBL/GenBank/DDBJ databases">
        <authorList>
            <person name="Depoorter E."/>
        </authorList>
    </citation>
    <scope>NUCLEOTIDE SEQUENCE [LARGE SCALE GENOMIC DNA]</scope>
    <source>
        <strain evidence="3">LMG 13014</strain>
    </source>
</reference>
<dbReference type="AlphaFoldDB" id="A0A6P2NT57"/>